<dbReference type="InterPro" id="IPR001972">
    <property type="entry name" value="Stomatin_HflK_fam"/>
</dbReference>
<dbReference type="Proteomes" id="UP001235939">
    <property type="component" value="Chromosome 16"/>
</dbReference>
<dbReference type="PANTHER" id="PTHR10264:SF19">
    <property type="entry name" value="AT06885P-RELATED"/>
    <property type="match status" value="1"/>
</dbReference>
<reference evidence="3 4" key="1">
    <citation type="submission" date="2022-01" db="EMBL/GenBank/DDBJ databases">
        <title>A chromosomal length assembly of Cordylochernes scorpioides.</title>
        <authorList>
            <person name="Zeh D."/>
            <person name="Zeh J."/>
        </authorList>
    </citation>
    <scope>NUCLEOTIDE SEQUENCE [LARGE SCALE GENOMIC DNA]</scope>
    <source>
        <strain evidence="3">IN4F17</strain>
        <tissue evidence="3">Whole Body</tissue>
    </source>
</reference>
<proteinExistence type="inferred from homology"/>
<keyword evidence="4" id="KW-1185">Reference proteome</keyword>
<gene>
    <name evidence="3" type="ORF">LAZ67_16000044</name>
</gene>
<sequence length="151" mass="16418">MLCLPVITADLGSQLVHDYERAVLFKLGKMQGKDAKGPGVYFTVPCIDTFVKMDLRTTSLDIPPQEVLTRDAVTLSVDAVVYYRVTEPTAAVGGVRHLAQSVRLVAGTSLRSAMGVRELQDLLSDRQSAAKATQVPDLVPHLYSDNMSRDG</sequence>
<comment type="similarity">
    <text evidence="1">Belongs to the band 7/mec-2 family.</text>
</comment>
<evidence type="ECO:0000313" key="3">
    <source>
        <dbReference type="EMBL" id="UYV78081.1"/>
    </source>
</evidence>
<dbReference type="Gene3D" id="3.30.479.30">
    <property type="entry name" value="Band 7 domain"/>
    <property type="match status" value="1"/>
</dbReference>
<evidence type="ECO:0000259" key="2">
    <source>
        <dbReference type="SMART" id="SM00244"/>
    </source>
</evidence>
<dbReference type="EMBL" id="CP092878">
    <property type="protein sequence ID" value="UYV78081.1"/>
    <property type="molecule type" value="Genomic_DNA"/>
</dbReference>
<dbReference type="SMART" id="SM00244">
    <property type="entry name" value="PHB"/>
    <property type="match status" value="1"/>
</dbReference>
<dbReference type="SUPFAM" id="SSF117892">
    <property type="entry name" value="Band 7/SPFH domain"/>
    <property type="match status" value="1"/>
</dbReference>
<organism evidence="3 4">
    <name type="scientific">Cordylochernes scorpioides</name>
    <dbReference type="NCBI Taxonomy" id="51811"/>
    <lineage>
        <taxon>Eukaryota</taxon>
        <taxon>Metazoa</taxon>
        <taxon>Ecdysozoa</taxon>
        <taxon>Arthropoda</taxon>
        <taxon>Chelicerata</taxon>
        <taxon>Arachnida</taxon>
        <taxon>Pseudoscorpiones</taxon>
        <taxon>Cheliferoidea</taxon>
        <taxon>Chernetidae</taxon>
        <taxon>Cordylochernes</taxon>
    </lineage>
</organism>
<name>A0ABY6LAB0_9ARAC</name>
<evidence type="ECO:0000256" key="1">
    <source>
        <dbReference type="ARBA" id="ARBA00008164"/>
    </source>
</evidence>
<dbReference type="PANTHER" id="PTHR10264">
    <property type="entry name" value="BAND 7 PROTEIN-RELATED"/>
    <property type="match status" value="1"/>
</dbReference>
<accession>A0ABY6LAB0</accession>
<dbReference type="InterPro" id="IPR001107">
    <property type="entry name" value="Band_7"/>
</dbReference>
<dbReference type="Pfam" id="PF01145">
    <property type="entry name" value="Band_7"/>
    <property type="match status" value="1"/>
</dbReference>
<protein>
    <recommendedName>
        <fullName evidence="2">Band 7 domain-containing protein</fullName>
    </recommendedName>
</protein>
<evidence type="ECO:0000313" key="4">
    <source>
        <dbReference type="Proteomes" id="UP001235939"/>
    </source>
</evidence>
<feature type="domain" description="Band 7" evidence="2">
    <location>
        <begin position="11"/>
        <end position="151"/>
    </location>
</feature>
<dbReference type="InterPro" id="IPR036013">
    <property type="entry name" value="Band_7/SPFH_dom_sf"/>
</dbReference>
<dbReference type="PRINTS" id="PR00721">
    <property type="entry name" value="STOMATIN"/>
</dbReference>
<dbReference type="InterPro" id="IPR043202">
    <property type="entry name" value="Band-7_stomatin-like"/>
</dbReference>